<comment type="caution">
    <text evidence="1">The sequence shown here is derived from an EMBL/GenBank/DDBJ whole genome shotgun (WGS) entry which is preliminary data.</text>
</comment>
<gene>
    <name evidence="1" type="ORF">B1C78_00535</name>
</gene>
<evidence type="ECO:0000313" key="1">
    <source>
        <dbReference type="EMBL" id="OOG28855.1"/>
    </source>
</evidence>
<evidence type="ECO:0000313" key="2">
    <source>
        <dbReference type="Proteomes" id="UP000189462"/>
    </source>
</evidence>
<name>A0A1V3NUQ9_9GAMM</name>
<dbReference type="AlphaFoldDB" id="A0A1V3NUQ9"/>
<keyword evidence="2" id="KW-1185">Reference proteome</keyword>
<accession>A0A1V3NUQ9</accession>
<protein>
    <submittedName>
        <fullName evidence="1">Uncharacterized protein</fullName>
    </submittedName>
</protein>
<dbReference type="Proteomes" id="UP000189462">
    <property type="component" value="Unassembled WGS sequence"/>
</dbReference>
<sequence length="127" mass="14109">MEYQLPYIHRVQVGVRAGTDQAGIDKAMALFDAGRIWDDSDDVPLLFDDYEEDGDAGVPLEFKVVAALHDEEDWPDADASVCVLRRQRAAMKSARMLVEAYRRGEAEGGSIDWADIDAAYSEALKTI</sequence>
<dbReference type="EMBL" id="MVBK01000001">
    <property type="protein sequence ID" value="OOG28855.1"/>
    <property type="molecule type" value="Genomic_DNA"/>
</dbReference>
<proteinExistence type="predicted"/>
<reference evidence="1 2" key="1">
    <citation type="submission" date="2017-02" db="EMBL/GenBank/DDBJ databases">
        <title>Genomic diversity within the haloalkaliphilic genus Thioalkalivibrio.</title>
        <authorList>
            <person name="Ahn A.-C."/>
            <person name="Meier-Kolthoff J."/>
            <person name="Overmars L."/>
            <person name="Richter M."/>
            <person name="Woyke T."/>
            <person name="Sorokin D.Y."/>
            <person name="Muyzer G."/>
        </authorList>
    </citation>
    <scope>NUCLEOTIDE SEQUENCE [LARGE SCALE GENOMIC DNA]</scope>
    <source>
        <strain evidence="1 2">ALJD</strain>
    </source>
</reference>
<organism evidence="1 2">
    <name type="scientific">Thioalkalivibrio denitrificans</name>
    <dbReference type="NCBI Taxonomy" id="108003"/>
    <lineage>
        <taxon>Bacteria</taxon>
        <taxon>Pseudomonadati</taxon>
        <taxon>Pseudomonadota</taxon>
        <taxon>Gammaproteobacteria</taxon>
        <taxon>Chromatiales</taxon>
        <taxon>Ectothiorhodospiraceae</taxon>
        <taxon>Thioalkalivibrio</taxon>
    </lineage>
</organism>